<dbReference type="HOGENOM" id="CLU_2851120_0_0_1"/>
<evidence type="ECO:0000313" key="3">
    <source>
        <dbReference type="Proteomes" id="UP000008063"/>
    </source>
</evidence>
<keyword evidence="3" id="KW-1185">Reference proteome</keyword>
<dbReference type="AlphaFoldDB" id="F8QI24"/>
<evidence type="ECO:0000313" key="2">
    <source>
        <dbReference type="EMBL" id="EGN92035.1"/>
    </source>
</evidence>
<dbReference type="EMBL" id="GL945517">
    <property type="protein sequence ID" value="EGN92035.1"/>
    <property type="molecule type" value="Genomic_DNA"/>
</dbReference>
<name>F8QI24_SERL3</name>
<proteinExistence type="predicted"/>
<feature type="region of interest" description="Disordered" evidence="1">
    <location>
        <begin position="1"/>
        <end position="27"/>
    </location>
</feature>
<evidence type="ECO:0000256" key="1">
    <source>
        <dbReference type="SAM" id="MobiDB-lite"/>
    </source>
</evidence>
<accession>F8QI24</accession>
<dbReference type="InParanoid" id="F8QI24"/>
<sequence length="65" mass="7255">MMSRKTGRQKSLPKTTGNQGYTRTTDDAKRYRYAGAGHYSCHLPESCPALYNLQGSCPMKNGVRN</sequence>
<protein>
    <submittedName>
        <fullName evidence="2">Uncharacterized protein</fullName>
    </submittedName>
</protein>
<reference evidence="3" key="1">
    <citation type="journal article" date="2011" name="Science">
        <title>The plant cell wall-decomposing machinery underlies the functional diversity of forest fungi.</title>
        <authorList>
            <person name="Eastwood D.C."/>
            <person name="Floudas D."/>
            <person name="Binder M."/>
            <person name="Majcherczyk A."/>
            <person name="Schneider P."/>
            <person name="Aerts A."/>
            <person name="Asiegbu F.O."/>
            <person name="Baker S.E."/>
            <person name="Barry K."/>
            <person name="Bendiksby M."/>
            <person name="Blumentritt M."/>
            <person name="Coutinho P.M."/>
            <person name="Cullen D."/>
            <person name="de Vries R.P."/>
            <person name="Gathman A."/>
            <person name="Goodell B."/>
            <person name="Henrissat B."/>
            <person name="Ihrmark K."/>
            <person name="Kauserud H."/>
            <person name="Kohler A."/>
            <person name="LaButti K."/>
            <person name="Lapidus A."/>
            <person name="Lavin J.L."/>
            <person name="Lee Y.-H."/>
            <person name="Lindquist E."/>
            <person name="Lilly W."/>
            <person name="Lucas S."/>
            <person name="Morin E."/>
            <person name="Murat C."/>
            <person name="Oguiza J.A."/>
            <person name="Park J."/>
            <person name="Pisabarro A.G."/>
            <person name="Riley R."/>
            <person name="Rosling A."/>
            <person name="Salamov A."/>
            <person name="Schmidt O."/>
            <person name="Schmutz J."/>
            <person name="Skrede I."/>
            <person name="Stenlid J."/>
            <person name="Wiebenga A."/>
            <person name="Xie X."/>
            <person name="Kuees U."/>
            <person name="Hibbett D.S."/>
            <person name="Hoffmeister D."/>
            <person name="Hoegberg N."/>
            <person name="Martin F."/>
            <person name="Grigoriev I.V."/>
            <person name="Watkinson S.C."/>
        </authorList>
    </citation>
    <scope>NUCLEOTIDE SEQUENCE [LARGE SCALE GENOMIC DNA]</scope>
    <source>
        <strain evidence="3">strain S7.3</strain>
    </source>
</reference>
<gene>
    <name evidence="2" type="ORF">SERLA73DRAFT_191675</name>
</gene>
<organism evidence="3">
    <name type="scientific">Serpula lacrymans var. lacrymans (strain S7.3)</name>
    <name type="common">Dry rot fungus</name>
    <dbReference type="NCBI Taxonomy" id="936435"/>
    <lineage>
        <taxon>Eukaryota</taxon>
        <taxon>Fungi</taxon>
        <taxon>Dikarya</taxon>
        <taxon>Basidiomycota</taxon>
        <taxon>Agaricomycotina</taxon>
        <taxon>Agaricomycetes</taxon>
        <taxon>Agaricomycetidae</taxon>
        <taxon>Boletales</taxon>
        <taxon>Coniophorineae</taxon>
        <taxon>Serpulaceae</taxon>
        <taxon>Serpula</taxon>
    </lineage>
</organism>
<feature type="compositionally biased region" description="Polar residues" evidence="1">
    <location>
        <begin position="12"/>
        <end position="23"/>
    </location>
</feature>
<dbReference type="Proteomes" id="UP000008063">
    <property type="component" value="Unassembled WGS sequence"/>
</dbReference>